<accession>A0ACC2LY30</accession>
<evidence type="ECO:0000313" key="1">
    <source>
        <dbReference type="EMBL" id="KAJ8638349.1"/>
    </source>
</evidence>
<organism evidence="1 2">
    <name type="scientific">Persea americana</name>
    <name type="common">Avocado</name>
    <dbReference type="NCBI Taxonomy" id="3435"/>
    <lineage>
        <taxon>Eukaryota</taxon>
        <taxon>Viridiplantae</taxon>
        <taxon>Streptophyta</taxon>
        <taxon>Embryophyta</taxon>
        <taxon>Tracheophyta</taxon>
        <taxon>Spermatophyta</taxon>
        <taxon>Magnoliopsida</taxon>
        <taxon>Magnoliidae</taxon>
        <taxon>Laurales</taxon>
        <taxon>Lauraceae</taxon>
        <taxon>Persea</taxon>
    </lineage>
</organism>
<evidence type="ECO:0000313" key="2">
    <source>
        <dbReference type="Proteomes" id="UP001234297"/>
    </source>
</evidence>
<gene>
    <name evidence="1" type="ORF">MRB53_012616</name>
</gene>
<protein>
    <submittedName>
        <fullName evidence="1">Uncharacterized protein</fullName>
    </submittedName>
</protein>
<reference evidence="1 2" key="1">
    <citation type="journal article" date="2022" name="Hortic Res">
        <title>A haplotype resolved chromosomal level avocado genome allows analysis of novel avocado genes.</title>
        <authorList>
            <person name="Nath O."/>
            <person name="Fletcher S.J."/>
            <person name="Hayward A."/>
            <person name="Shaw L.M."/>
            <person name="Masouleh A.K."/>
            <person name="Furtado A."/>
            <person name="Henry R.J."/>
            <person name="Mitter N."/>
        </authorList>
    </citation>
    <scope>NUCLEOTIDE SEQUENCE [LARGE SCALE GENOMIC DNA]</scope>
    <source>
        <strain evidence="2">cv. Hass</strain>
    </source>
</reference>
<keyword evidence="2" id="KW-1185">Reference proteome</keyword>
<proteinExistence type="predicted"/>
<sequence length="156" mass="18172">MNFPLFEIYKQLPGSFQLRCWLATGLEQWRLVTHFFFVDSGVWTEGFLENSGVRQIRRSPWIWVKRDFEGQSTDHHHRRCRCRWWTIKGGNYEFIQTSNASTNANYYGIDVDSPVVFPVADDVVVLLIAPQDGKGWNPIILCAVQMVWSINFLTPS</sequence>
<comment type="caution">
    <text evidence="1">The sequence shown here is derived from an EMBL/GenBank/DDBJ whole genome shotgun (WGS) entry which is preliminary data.</text>
</comment>
<dbReference type="Proteomes" id="UP001234297">
    <property type="component" value="Chromosome 3"/>
</dbReference>
<dbReference type="EMBL" id="CM056811">
    <property type="protein sequence ID" value="KAJ8638349.1"/>
    <property type="molecule type" value="Genomic_DNA"/>
</dbReference>
<name>A0ACC2LY30_PERAE</name>